<reference evidence="6 7" key="1">
    <citation type="submission" date="2016-10" db="EMBL/GenBank/DDBJ databases">
        <authorList>
            <person name="de Groot N.N."/>
        </authorList>
    </citation>
    <scope>NUCLEOTIDE SEQUENCE [LARGE SCALE GENOMIC DNA]</scope>
    <source>
        <strain evidence="6 7">DSM 44468</strain>
    </source>
</reference>
<dbReference type="GO" id="GO:0043565">
    <property type="term" value="F:sequence-specific DNA binding"/>
    <property type="evidence" value="ECO:0007669"/>
    <property type="project" value="InterPro"/>
</dbReference>
<gene>
    <name evidence="6" type="ORF">SAMN05421835_104145</name>
</gene>
<dbReference type="Pfam" id="PF01037">
    <property type="entry name" value="AsnC_trans_reg"/>
    <property type="match status" value="1"/>
</dbReference>
<feature type="domain" description="HTH asnC-type" evidence="5">
    <location>
        <begin position="6"/>
        <end position="46"/>
    </location>
</feature>
<protein>
    <submittedName>
        <fullName evidence="6">DNA-binding transcriptional regulator, Lrp family</fullName>
    </submittedName>
</protein>
<dbReference type="PANTHER" id="PTHR30154:SF34">
    <property type="entry name" value="TRANSCRIPTIONAL REGULATOR AZLB"/>
    <property type="match status" value="1"/>
</dbReference>
<dbReference type="Gene3D" id="1.10.10.10">
    <property type="entry name" value="Winged helix-like DNA-binding domain superfamily/Winged helix DNA-binding domain"/>
    <property type="match status" value="2"/>
</dbReference>
<evidence type="ECO:0000256" key="1">
    <source>
        <dbReference type="ARBA" id="ARBA00023015"/>
    </source>
</evidence>
<dbReference type="PANTHER" id="PTHR30154">
    <property type="entry name" value="LEUCINE-RESPONSIVE REGULATORY PROTEIN"/>
    <property type="match status" value="1"/>
</dbReference>
<name>A0A1I3Q2V0_9PSEU</name>
<dbReference type="OrthoDB" id="4050641at2"/>
<evidence type="ECO:0000256" key="3">
    <source>
        <dbReference type="ARBA" id="ARBA00023163"/>
    </source>
</evidence>
<dbReference type="RefSeq" id="WP_091505352.1">
    <property type="nucleotide sequence ID" value="NZ_FORP01000004.1"/>
</dbReference>
<dbReference type="STRING" id="115433.SAMN05421835_104145"/>
<evidence type="ECO:0000256" key="2">
    <source>
        <dbReference type="ARBA" id="ARBA00023125"/>
    </source>
</evidence>
<feature type="domain" description="Transcription regulator AsnC/Lrp ligand binding" evidence="4">
    <location>
        <begin position="70"/>
        <end position="128"/>
    </location>
</feature>
<accession>A0A1I3Q2V0</accession>
<dbReference type="SUPFAM" id="SSF46785">
    <property type="entry name" value="Winged helix' DNA-binding domain"/>
    <property type="match status" value="1"/>
</dbReference>
<dbReference type="InterPro" id="IPR036390">
    <property type="entry name" value="WH_DNA-bd_sf"/>
</dbReference>
<dbReference type="InterPro" id="IPR019888">
    <property type="entry name" value="Tscrpt_reg_AsnC-like"/>
</dbReference>
<evidence type="ECO:0000259" key="4">
    <source>
        <dbReference type="Pfam" id="PF01037"/>
    </source>
</evidence>
<dbReference type="Pfam" id="PF13404">
    <property type="entry name" value="HTH_AsnC-type"/>
    <property type="match status" value="2"/>
</dbReference>
<evidence type="ECO:0000259" key="5">
    <source>
        <dbReference type="Pfam" id="PF13404"/>
    </source>
</evidence>
<dbReference type="SMART" id="SM00344">
    <property type="entry name" value="HTH_ASNC"/>
    <property type="match status" value="2"/>
</dbReference>
<dbReference type="InterPro" id="IPR000485">
    <property type="entry name" value="AsnC-type_HTH_dom"/>
</dbReference>
<evidence type="ECO:0000313" key="6">
    <source>
        <dbReference type="EMBL" id="SFJ27771.1"/>
    </source>
</evidence>
<dbReference type="InterPro" id="IPR011008">
    <property type="entry name" value="Dimeric_a/b-barrel"/>
</dbReference>
<feature type="domain" description="HTH asnC-type" evidence="5">
    <location>
        <begin position="176"/>
        <end position="215"/>
    </location>
</feature>
<organism evidence="6 7">
    <name type="scientific">Amycolatopsis sacchari</name>
    <dbReference type="NCBI Taxonomy" id="115433"/>
    <lineage>
        <taxon>Bacteria</taxon>
        <taxon>Bacillati</taxon>
        <taxon>Actinomycetota</taxon>
        <taxon>Actinomycetes</taxon>
        <taxon>Pseudonocardiales</taxon>
        <taxon>Pseudonocardiaceae</taxon>
        <taxon>Amycolatopsis</taxon>
    </lineage>
</organism>
<proteinExistence type="predicted"/>
<dbReference type="Proteomes" id="UP000199025">
    <property type="component" value="Unassembled WGS sequence"/>
</dbReference>
<dbReference type="InterPro" id="IPR036388">
    <property type="entry name" value="WH-like_DNA-bd_sf"/>
</dbReference>
<dbReference type="GO" id="GO:0005829">
    <property type="term" value="C:cytosol"/>
    <property type="evidence" value="ECO:0007669"/>
    <property type="project" value="TreeGrafter"/>
</dbReference>
<keyword evidence="7" id="KW-1185">Reference proteome</keyword>
<dbReference type="AlphaFoldDB" id="A0A1I3Q2V0"/>
<keyword evidence="3" id="KW-0804">Transcription</keyword>
<dbReference type="SUPFAM" id="SSF54909">
    <property type="entry name" value="Dimeric alpha+beta barrel"/>
    <property type="match status" value="2"/>
</dbReference>
<sequence>MRDSVDELDLALINAVQVTPRGSWSRLGRALGIDAATAARRWQRLHEAGLAWVTCVLGPARHSEFCMAYVEIDCLPGRLDEVTAALAERDRIVYVHHLTGAYNLLAVLARPTPAAVADYVREAIEPLPARGYRCEVRTVGYSEASRWRLRSLDAAQRTALEAEQDAVRAPRGGKVDGTDQRLYRLLHEDGRMPYTELAERAEISEPTARRRVNRLLAGRQLRLRCEVAQSISGTPVTAFLWASVPPSGLDAAGRALAALPQVRLCCALTGSRNLLLMAWLRSLDELPALEAAVQGRIGELTVVDRAVCLRTVKQMGRLLDGEGRSVRLVPPSPELFQAS</sequence>
<keyword evidence="1" id="KW-0805">Transcription regulation</keyword>
<dbReference type="EMBL" id="FORP01000004">
    <property type="protein sequence ID" value="SFJ27771.1"/>
    <property type="molecule type" value="Genomic_DNA"/>
</dbReference>
<keyword evidence="2 6" id="KW-0238">DNA-binding</keyword>
<dbReference type="InterPro" id="IPR019887">
    <property type="entry name" value="Tscrpt_reg_AsnC/Lrp_C"/>
</dbReference>
<evidence type="ECO:0000313" key="7">
    <source>
        <dbReference type="Proteomes" id="UP000199025"/>
    </source>
</evidence>
<dbReference type="GO" id="GO:0043200">
    <property type="term" value="P:response to amino acid"/>
    <property type="evidence" value="ECO:0007669"/>
    <property type="project" value="TreeGrafter"/>
</dbReference>
<dbReference type="Gene3D" id="3.30.70.920">
    <property type="match status" value="2"/>
</dbReference>